<dbReference type="HAMAP" id="MF_00060">
    <property type="entry name" value="SurE"/>
    <property type="match status" value="1"/>
</dbReference>
<dbReference type="Pfam" id="PF01975">
    <property type="entry name" value="SurE"/>
    <property type="match status" value="1"/>
</dbReference>
<dbReference type="PANTHER" id="PTHR30457:SF0">
    <property type="entry name" value="PHOSPHATASE, PUTATIVE (AFU_ORTHOLOGUE AFUA_4G01070)-RELATED"/>
    <property type="match status" value="1"/>
</dbReference>
<dbReference type="GO" id="GO:0046872">
    <property type="term" value="F:metal ion binding"/>
    <property type="evidence" value="ECO:0007669"/>
    <property type="project" value="UniProtKB-KW"/>
</dbReference>
<dbReference type="Proteomes" id="UP000054558">
    <property type="component" value="Unassembled WGS sequence"/>
</dbReference>
<dbReference type="PANTHER" id="PTHR30457">
    <property type="entry name" value="5'-NUCLEOTIDASE SURE"/>
    <property type="match status" value="1"/>
</dbReference>
<evidence type="ECO:0000259" key="5">
    <source>
        <dbReference type="Pfam" id="PF01975"/>
    </source>
</evidence>
<accession>A0A1Y1IGW7</accession>
<name>A0A1Y1IGW7_KLENI</name>
<feature type="domain" description="Survival protein SurE-like phosphatase/nucleotidase" evidence="5">
    <location>
        <begin position="10"/>
        <end position="225"/>
    </location>
</feature>
<reference evidence="6 7" key="1">
    <citation type="journal article" date="2014" name="Nat. Commun.">
        <title>Klebsormidium flaccidum genome reveals primary factors for plant terrestrial adaptation.</title>
        <authorList>
            <person name="Hori K."/>
            <person name="Maruyama F."/>
            <person name="Fujisawa T."/>
            <person name="Togashi T."/>
            <person name="Yamamoto N."/>
            <person name="Seo M."/>
            <person name="Sato S."/>
            <person name="Yamada T."/>
            <person name="Mori H."/>
            <person name="Tajima N."/>
            <person name="Moriyama T."/>
            <person name="Ikeuchi M."/>
            <person name="Watanabe M."/>
            <person name="Wada H."/>
            <person name="Kobayashi K."/>
            <person name="Saito M."/>
            <person name="Masuda T."/>
            <person name="Sasaki-Sekimoto Y."/>
            <person name="Mashiguchi K."/>
            <person name="Awai K."/>
            <person name="Shimojima M."/>
            <person name="Masuda S."/>
            <person name="Iwai M."/>
            <person name="Nobusawa T."/>
            <person name="Narise T."/>
            <person name="Kondo S."/>
            <person name="Saito H."/>
            <person name="Sato R."/>
            <person name="Murakawa M."/>
            <person name="Ihara Y."/>
            <person name="Oshima-Yamada Y."/>
            <person name="Ohtaka K."/>
            <person name="Satoh M."/>
            <person name="Sonobe K."/>
            <person name="Ishii M."/>
            <person name="Ohtani R."/>
            <person name="Kanamori-Sato M."/>
            <person name="Honoki R."/>
            <person name="Miyazaki D."/>
            <person name="Mochizuki H."/>
            <person name="Umetsu J."/>
            <person name="Higashi K."/>
            <person name="Shibata D."/>
            <person name="Kamiya Y."/>
            <person name="Sato N."/>
            <person name="Nakamura Y."/>
            <person name="Tabata S."/>
            <person name="Ida S."/>
            <person name="Kurokawa K."/>
            <person name="Ohta H."/>
        </authorList>
    </citation>
    <scope>NUCLEOTIDE SEQUENCE [LARGE SCALE GENOMIC DNA]</scope>
    <source>
        <strain evidence="6 7">NIES-2285</strain>
    </source>
</reference>
<dbReference type="InterPro" id="IPR002828">
    <property type="entry name" value="SurE-like_Pase/nucleotidase"/>
</dbReference>
<sequence>MAESSNKPVVLITNDDGIEAPGILAITEALVADGAYEIYVAAPDRERSAISNAITLEPLEVTERDIKGAKAYGISGTPADCILLALSGALFTWTKPTLVVSGINRGSNCGLHIIYSGTVAGAREALMGGVPSVALSMEDKPVMAAVKQAQEEGNLKGVSAAWAVNSPVQRFEAAAQACLPLIRAGVQDALAGTFPKDALLNINVPERPLNEIKGYKLTVQGSERYVKRYAAMPNRRKSGLDMAKQGGMASQLAQLGLAAASRGAARRAANPGVGVRPGDKEEVVSVAAGSSDASPKTMEKKYFHAEVGEHVGGVDGPEIDSTVLAEGWVSITPVGLATIVSDVARKYASSVVQTVGSIGGSDGTEQPKSSENFQSVL</sequence>
<evidence type="ECO:0000256" key="4">
    <source>
        <dbReference type="SAM" id="MobiDB-lite"/>
    </source>
</evidence>
<evidence type="ECO:0000313" key="7">
    <source>
        <dbReference type="Proteomes" id="UP000054558"/>
    </source>
</evidence>
<feature type="compositionally biased region" description="Polar residues" evidence="4">
    <location>
        <begin position="363"/>
        <end position="377"/>
    </location>
</feature>
<dbReference type="GO" id="GO:0008252">
    <property type="term" value="F:nucleotidase activity"/>
    <property type="evidence" value="ECO:0007669"/>
    <property type="project" value="InterPro"/>
</dbReference>
<dbReference type="OMA" id="SKLCWQA"/>
<dbReference type="OrthoDB" id="202825at2759"/>
<dbReference type="InterPro" id="IPR036523">
    <property type="entry name" value="SurE-like_sf"/>
</dbReference>
<gene>
    <name evidence="6" type="ORF">KFL_006010070</name>
</gene>
<feature type="region of interest" description="Disordered" evidence="4">
    <location>
        <begin position="357"/>
        <end position="377"/>
    </location>
</feature>
<evidence type="ECO:0000256" key="3">
    <source>
        <dbReference type="ARBA" id="ARBA00022801"/>
    </source>
</evidence>
<dbReference type="Gene3D" id="3.40.1210.10">
    <property type="entry name" value="Survival protein SurE-like phosphatase/nucleotidase"/>
    <property type="match status" value="1"/>
</dbReference>
<comment type="similarity">
    <text evidence="1">Belongs to the SurE nucleotidase family.</text>
</comment>
<dbReference type="AlphaFoldDB" id="A0A1Y1IGW7"/>
<keyword evidence="3" id="KW-0378">Hydrolase</keyword>
<dbReference type="STRING" id="105231.A0A1Y1IGW7"/>
<dbReference type="InterPro" id="IPR030048">
    <property type="entry name" value="SurE"/>
</dbReference>
<evidence type="ECO:0000313" key="6">
    <source>
        <dbReference type="EMBL" id="GAQ90110.1"/>
    </source>
</evidence>
<dbReference type="SUPFAM" id="SSF64167">
    <property type="entry name" value="SurE-like"/>
    <property type="match status" value="1"/>
</dbReference>
<keyword evidence="7" id="KW-1185">Reference proteome</keyword>
<evidence type="ECO:0000256" key="1">
    <source>
        <dbReference type="ARBA" id="ARBA00011062"/>
    </source>
</evidence>
<organism evidence="6 7">
    <name type="scientific">Klebsormidium nitens</name>
    <name type="common">Green alga</name>
    <name type="synonym">Ulothrix nitens</name>
    <dbReference type="NCBI Taxonomy" id="105231"/>
    <lineage>
        <taxon>Eukaryota</taxon>
        <taxon>Viridiplantae</taxon>
        <taxon>Streptophyta</taxon>
        <taxon>Klebsormidiophyceae</taxon>
        <taxon>Klebsormidiales</taxon>
        <taxon>Klebsormidiaceae</taxon>
        <taxon>Klebsormidium</taxon>
    </lineage>
</organism>
<proteinExistence type="inferred from homology"/>
<dbReference type="EMBL" id="DF237550">
    <property type="protein sequence ID" value="GAQ90110.1"/>
    <property type="molecule type" value="Genomic_DNA"/>
</dbReference>
<protein>
    <submittedName>
        <fullName evidence="6">5'-nucleotidase</fullName>
    </submittedName>
</protein>
<dbReference type="NCBIfam" id="TIGR00087">
    <property type="entry name" value="surE"/>
    <property type="match status" value="1"/>
</dbReference>
<keyword evidence="2" id="KW-0479">Metal-binding</keyword>
<evidence type="ECO:0000256" key="2">
    <source>
        <dbReference type="ARBA" id="ARBA00022723"/>
    </source>
</evidence>